<comment type="similarity">
    <text evidence="2">Belongs to the CPA3 antiporters (TC 2.A.63) subunit F family.</text>
</comment>
<evidence type="ECO:0000313" key="9">
    <source>
        <dbReference type="EMBL" id="PKF71596.1"/>
    </source>
</evidence>
<dbReference type="EMBL" id="PIYS01000012">
    <property type="protein sequence ID" value="PKF71596.1"/>
    <property type="molecule type" value="Genomic_DNA"/>
</dbReference>
<protein>
    <submittedName>
        <fullName evidence="9">pH regulation protein F</fullName>
    </submittedName>
</protein>
<sequence length="100" mass="10637">MNATIALAGADWLLPLVGSLLLASMSLILLRLRRGPSQADRAVAIDALTLLGVAALVLFSLWQSQRVLLDVAVLLALLSFIGSAAYALLFSKTHDQEPPQ</sequence>
<keyword evidence="7 8" id="KW-0472">Membrane</keyword>
<dbReference type="GO" id="GO:0005886">
    <property type="term" value="C:plasma membrane"/>
    <property type="evidence" value="ECO:0007669"/>
    <property type="project" value="UniProtKB-SubCell"/>
</dbReference>
<reference evidence="10" key="1">
    <citation type="submission" date="2017-12" db="EMBL/GenBank/DDBJ databases">
        <authorList>
            <person name="Yu X.-Y."/>
        </authorList>
    </citation>
    <scope>NUCLEOTIDE SEQUENCE [LARGE SCALE GENOMIC DNA]</scope>
    <source>
        <strain evidence="10">ZYSR67-Z</strain>
    </source>
</reference>
<evidence type="ECO:0000256" key="5">
    <source>
        <dbReference type="ARBA" id="ARBA00022692"/>
    </source>
</evidence>
<gene>
    <name evidence="9" type="ORF">CW360_07670</name>
</gene>
<comment type="subcellular location">
    <subcellularLocation>
        <location evidence="1">Cell membrane</location>
        <topology evidence="1">Multi-pass membrane protein</topology>
    </subcellularLocation>
</comment>
<comment type="caution">
    <text evidence="9">The sequence shown here is derived from an EMBL/GenBank/DDBJ whole genome shotgun (WGS) entry which is preliminary data.</text>
</comment>
<evidence type="ECO:0000256" key="7">
    <source>
        <dbReference type="ARBA" id="ARBA00023136"/>
    </source>
</evidence>
<evidence type="ECO:0000313" key="10">
    <source>
        <dbReference type="Proteomes" id="UP000242861"/>
    </source>
</evidence>
<feature type="transmembrane region" description="Helical" evidence="8">
    <location>
        <begin position="68"/>
        <end position="90"/>
    </location>
</feature>
<dbReference type="Proteomes" id="UP000242861">
    <property type="component" value="Unassembled WGS sequence"/>
</dbReference>
<dbReference type="PANTHER" id="PTHR34702">
    <property type="entry name" value="NA(+)/H(+) ANTIPORTER SUBUNIT F1"/>
    <property type="match status" value="1"/>
</dbReference>
<evidence type="ECO:0000256" key="4">
    <source>
        <dbReference type="ARBA" id="ARBA00022475"/>
    </source>
</evidence>
<proteinExistence type="inferred from homology"/>
<evidence type="ECO:0000256" key="1">
    <source>
        <dbReference type="ARBA" id="ARBA00004651"/>
    </source>
</evidence>
<dbReference type="InterPro" id="IPR007208">
    <property type="entry name" value="MrpF/PhaF-like"/>
</dbReference>
<dbReference type="Pfam" id="PF04066">
    <property type="entry name" value="MrpF_PhaF"/>
    <property type="match status" value="1"/>
</dbReference>
<accession>A0A2I0CR01</accession>
<dbReference type="RefSeq" id="WP_101193302.1">
    <property type="nucleotide sequence ID" value="NZ_PIYS01000012.1"/>
</dbReference>
<feature type="transmembrane region" description="Helical" evidence="8">
    <location>
        <begin position="42"/>
        <end position="62"/>
    </location>
</feature>
<feature type="transmembrane region" description="Helical" evidence="8">
    <location>
        <begin position="12"/>
        <end position="30"/>
    </location>
</feature>
<keyword evidence="6 8" id="KW-1133">Transmembrane helix</keyword>
<dbReference type="PANTHER" id="PTHR34702:SF1">
    <property type="entry name" value="NA(+)_H(+) ANTIPORTER SUBUNIT F"/>
    <property type="match status" value="1"/>
</dbReference>
<dbReference type="GO" id="GO:0015385">
    <property type="term" value="F:sodium:proton antiporter activity"/>
    <property type="evidence" value="ECO:0007669"/>
    <property type="project" value="TreeGrafter"/>
</dbReference>
<keyword evidence="5 8" id="KW-0812">Transmembrane</keyword>
<keyword evidence="3" id="KW-0813">Transport</keyword>
<evidence type="ECO:0000256" key="3">
    <source>
        <dbReference type="ARBA" id="ARBA00022448"/>
    </source>
</evidence>
<evidence type="ECO:0000256" key="8">
    <source>
        <dbReference type="SAM" id="Phobius"/>
    </source>
</evidence>
<dbReference type="AlphaFoldDB" id="A0A2I0CR01"/>
<organism evidence="9 10">
    <name type="scientific">Pseudomonas fluvialis</name>
    <dbReference type="NCBI Taxonomy" id="1793966"/>
    <lineage>
        <taxon>Bacteria</taxon>
        <taxon>Pseudomonadati</taxon>
        <taxon>Pseudomonadota</taxon>
        <taxon>Gammaproteobacteria</taxon>
        <taxon>Pseudomonadales</taxon>
        <taxon>Pseudomonadaceae</taxon>
        <taxon>Pseudomonas</taxon>
    </lineage>
</organism>
<name>A0A2I0CR01_9PSED</name>
<keyword evidence="4" id="KW-1003">Cell membrane</keyword>
<evidence type="ECO:0000256" key="6">
    <source>
        <dbReference type="ARBA" id="ARBA00022989"/>
    </source>
</evidence>
<evidence type="ECO:0000256" key="2">
    <source>
        <dbReference type="ARBA" id="ARBA00009212"/>
    </source>
</evidence>